<feature type="active site" description="Nucleophile" evidence="4">
    <location>
        <position position="41"/>
    </location>
</feature>
<protein>
    <submittedName>
        <fullName evidence="6">Patatin</fullName>
    </submittedName>
</protein>
<dbReference type="GO" id="GO:0016042">
    <property type="term" value="P:lipid catabolic process"/>
    <property type="evidence" value="ECO:0007669"/>
    <property type="project" value="UniProtKB-UniRule"/>
</dbReference>
<keyword evidence="1 4" id="KW-0378">Hydrolase</keyword>
<evidence type="ECO:0000259" key="5">
    <source>
        <dbReference type="PROSITE" id="PS51635"/>
    </source>
</evidence>
<sequence>MSARRIGLALGGGGARGLAHIHALQAFDDLGVRPAAIAGTSIGAIYGAAYASGLSAAELRAHTAAMLRTRGDVVGKLWKARVGRLPDLFGAGSRNPVLLDAETLMELFLPEGVAETFEELAIPFAAIATDFFARAEIVFRDGPLRPAVAASMAIPGLFRPVVHRDRTLIDGAMTNPLPFDVLGDVDAVIAVDVTGGAVLDGPRPPNALEVGLGSVQIMQAAIVALKLERRAPDAVIRPHVEAITLLDFLKTSAVLRATERTREETKRAIEAALAS</sequence>
<dbReference type="PROSITE" id="PS51635">
    <property type="entry name" value="PNPLA"/>
    <property type="match status" value="1"/>
</dbReference>
<dbReference type="EMBL" id="BSFL01000001">
    <property type="protein sequence ID" value="GLK78761.1"/>
    <property type="molecule type" value="Genomic_DNA"/>
</dbReference>
<keyword evidence="7" id="KW-1185">Reference proteome</keyword>
<dbReference type="InterPro" id="IPR002641">
    <property type="entry name" value="PNPLA_dom"/>
</dbReference>
<evidence type="ECO:0000256" key="2">
    <source>
        <dbReference type="ARBA" id="ARBA00022963"/>
    </source>
</evidence>
<organism evidence="6 7">
    <name type="scientific">Methylopila turkensis</name>
    <dbReference type="NCBI Taxonomy" id="1437816"/>
    <lineage>
        <taxon>Bacteria</taxon>
        <taxon>Pseudomonadati</taxon>
        <taxon>Pseudomonadota</taxon>
        <taxon>Alphaproteobacteria</taxon>
        <taxon>Hyphomicrobiales</taxon>
        <taxon>Methylopilaceae</taxon>
        <taxon>Methylopila</taxon>
    </lineage>
</organism>
<proteinExistence type="predicted"/>
<feature type="domain" description="PNPLA" evidence="5">
    <location>
        <begin position="8"/>
        <end position="183"/>
    </location>
</feature>
<keyword evidence="2 4" id="KW-0442">Lipid degradation</keyword>
<evidence type="ECO:0000313" key="7">
    <source>
        <dbReference type="Proteomes" id="UP001143309"/>
    </source>
</evidence>
<feature type="short sequence motif" description="GXSXG" evidence="4">
    <location>
        <begin position="39"/>
        <end position="43"/>
    </location>
</feature>
<name>A0A9W6N5Y6_9HYPH</name>
<keyword evidence="3 4" id="KW-0443">Lipid metabolism</keyword>
<dbReference type="InterPro" id="IPR050301">
    <property type="entry name" value="NTE"/>
</dbReference>
<dbReference type="GO" id="GO:0016787">
    <property type="term" value="F:hydrolase activity"/>
    <property type="evidence" value="ECO:0007669"/>
    <property type="project" value="UniProtKB-UniRule"/>
</dbReference>
<feature type="short sequence motif" description="GXGXXG" evidence="4">
    <location>
        <begin position="12"/>
        <end position="17"/>
    </location>
</feature>
<dbReference type="PANTHER" id="PTHR14226">
    <property type="entry name" value="NEUROPATHY TARGET ESTERASE/SWISS CHEESE D.MELANOGASTER"/>
    <property type="match status" value="1"/>
</dbReference>
<dbReference type="AlphaFoldDB" id="A0A9W6N5Y6"/>
<dbReference type="InterPro" id="IPR016035">
    <property type="entry name" value="Acyl_Trfase/lysoPLipase"/>
</dbReference>
<evidence type="ECO:0000256" key="3">
    <source>
        <dbReference type="ARBA" id="ARBA00023098"/>
    </source>
</evidence>
<feature type="short sequence motif" description="DGA/G" evidence="4">
    <location>
        <begin position="170"/>
        <end position="172"/>
    </location>
</feature>
<dbReference type="RefSeq" id="WP_271199266.1">
    <property type="nucleotide sequence ID" value="NZ_BSFL01000001.1"/>
</dbReference>
<dbReference type="Pfam" id="PF01734">
    <property type="entry name" value="Patatin"/>
    <property type="match status" value="1"/>
</dbReference>
<feature type="active site" description="Proton acceptor" evidence="4">
    <location>
        <position position="170"/>
    </location>
</feature>
<dbReference type="PANTHER" id="PTHR14226:SF29">
    <property type="entry name" value="NEUROPATHY TARGET ESTERASE SWS"/>
    <property type="match status" value="1"/>
</dbReference>
<reference evidence="6" key="2">
    <citation type="submission" date="2023-01" db="EMBL/GenBank/DDBJ databases">
        <authorList>
            <person name="Sun Q."/>
            <person name="Evtushenko L."/>
        </authorList>
    </citation>
    <scope>NUCLEOTIDE SEQUENCE</scope>
    <source>
        <strain evidence="6">VKM B-2748</strain>
    </source>
</reference>
<evidence type="ECO:0000313" key="6">
    <source>
        <dbReference type="EMBL" id="GLK78761.1"/>
    </source>
</evidence>
<comment type="caution">
    <text evidence="6">The sequence shown here is derived from an EMBL/GenBank/DDBJ whole genome shotgun (WGS) entry which is preliminary data.</text>
</comment>
<gene>
    <name evidence="6" type="ORF">GCM10008174_05020</name>
</gene>
<dbReference type="Proteomes" id="UP001143309">
    <property type="component" value="Unassembled WGS sequence"/>
</dbReference>
<dbReference type="Gene3D" id="3.40.1090.10">
    <property type="entry name" value="Cytosolic phospholipase A2 catalytic domain"/>
    <property type="match status" value="2"/>
</dbReference>
<reference evidence="6" key="1">
    <citation type="journal article" date="2014" name="Int. J. Syst. Evol. Microbiol.">
        <title>Complete genome sequence of Corynebacterium casei LMG S-19264T (=DSM 44701T), isolated from a smear-ripened cheese.</title>
        <authorList>
            <consortium name="US DOE Joint Genome Institute (JGI-PGF)"/>
            <person name="Walter F."/>
            <person name="Albersmeier A."/>
            <person name="Kalinowski J."/>
            <person name="Ruckert C."/>
        </authorList>
    </citation>
    <scope>NUCLEOTIDE SEQUENCE</scope>
    <source>
        <strain evidence="6">VKM B-2748</strain>
    </source>
</reference>
<evidence type="ECO:0000256" key="4">
    <source>
        <dbReference type="PROSITE-ProRule" id="PRU01161"/>
    </source>
</evidence>
<accession>A0A9W6N5Y6</accession>
<dbReference type="SUPFAM" id="SSF52151">
    <property type="entry name" value="FabD/lysophospholipase-like"/>
    <property type="match status" value="1"/>
</dbReference>
<evidence type="ECO:0000256" key="1">
    <source>
        <dbReference type="ARBA" id="ARBA00022801"/>
    </source>
</evidence>